<dbReference type="GO" id="GO:0005525">
    <property type="term" value="F:GTP binding"/>
    <property type="evidence" value="ECO:0007669"/>
    <property type="project" value="InterPro"/>
</dbReference>
<organism evidence="3 4">
    <name type="scientific">Mytilus coruscus</name>
    <name type="common">Sea mussel</name>
    <dbReference type="NCBI Taxonomy" id="42192"/>
    <lineage>
        <taxon>Eukaryota</taxon>
        <taxon>Metazoa</taxon>
        <taxon>Spiralia</taxon>
        <taxon>Lophotrochozoa</taxon>
        <taxon>Mollusca</taxon>
        <taxon>Bivalvia</taxon>
        <taxon>Autobranchia</taxon>
        <taxon>Pteriomorphia</taxon>
        <taxon>Mytilida</taxon>
        <taxon>Mytiloidea</taxon>
        <taxon>Mytilidae</taxon>
        <taxon>Mytilinae</taxon>
        <taxon>Mytilus</taxon>
    </lineage>
</organism>
<name>A0A6J8EEZ5_MYTCO</name>
<gene>
    <name evidence="3" type="ORF">MCOR_51257</name>
</gene>
<dbReference type="SMR" id="A0A6J8EEZ5"/>
<evidence type="ECO:0000313" key="4">
    <source>
        <dbReference type="Proteomes" id="UP000507470"/>
    </source>
</evidence>
<dbReference type="Pfam" id="PF01926">
    <property type="entry name" value="MMR_HSR1"/>
    <property type="match status" value="1"/>
</dbReference>
<proteinExistence type="predicted"/>
<dbReference type="InterPro" id="IPR048422">
    <property type="entry name" value="NOA1/YqeH-like_C"/>
</dbReference>
<dbReference type="PANTHER" id="PTHR46406">
    <property type="entry name" value="NITRIC OXIDE-ASSOCIATED PROTEIN 1"/>
    <property type="match status" value="1"/>
</dbReference>
<dbReference type="Proteomes" id="UP000507470">
    <property type="component" value="Unassembled WGS sequence"/>
</dbReference>
<dbReference type="EMBL" id="CACVKT020008952">
    <property type="protein sequence ID" value="CAC5418847.1"/>
    <property type="molecule type" value="Genomic_DNA"/>
</dbReference>
<dbReference type="CDD" id="cd01855">
    <property type="entry name" value="YqeH"/>
    <property type="match status" value="1"/>
</dbReference>
<dbReference type="SUPFAM" id="SSF52540">
    <property type="entry name" value="P-loop containing nucleoside triphosphate hydrolases"/>
    <property type="match status" value="1"/>
</dbReference>
<protein>
    <submittedName>
        <fullName evidence="3">NOA1</fullName>
    </submittedName>
</protein>
<dbReference type="InterPro" id="IPR052807">
    <property type="entry name" value="Mito_transl_resp_regulator"/>
</dbReference>
<accession>A0A6J8EEZ5</accession>
<sequence>MFGRYVSHCISLPCKLSGTLTEVNRSYCVTKKLVQISRKYTTETNKSRNLSAITEFMLKERGFEVKPKQTVISSKQNDNLIYELEDGLDDEYDLEEQNPLMYAEGELEDNVEDVIASQQINKTDSIAFTQSNEEIKMGKPDPGVPMSNISCQGCGAFYHCKDPSIPGYLPSERFLSLTKQQLRRSLCQKCSLMHNHNICLNVRSSEEEFQKIIETINEEMALLVIIVDVTDVRNSLMPNLFKLLKKQSRPIFIIGNKVDSIPMDASGYLKRIKNYLFQECKEAGLNPNGNNIKYCGLISAKTGYGIEDLISNLMVQWKHNGNVYLLGNTNAGKSTLFNALLQSDYCKSRAREIVHRATVSVWPGTTISTLKFPILNPKSWRMQMRESRLKQDKQTLVEERNLQKSIVQEKENLRSQWKSSTLSGYLGVTDFREDYQEPPRYDLATFEMKHDSLVSKSGRDHLLDLPTGINFDDVEYQQQNRWLLDTPGVICEQQIINLLTPTELIKLLPTDVVPPRVYLLKPGQSMFITALTRLDFIEGKRPVFITVHVTSNIKVHIKDKEEADDFYDKAYGTSVLQVPIGDEERLDSIPSLVGREYHLTNFVSNDHAIADIQLSSLGWVSVTKSDHNDVSLRAYTPGARGLYFREPALLPNIKAFRGKRIGGKQEYRIQPPKML</sequence>
<feature type="domain" description="G" evidence="1">
    <location>
        <begin position="323"/>
        <end position="374"/>
    </location>
</feature>
<evidence type="ECO:0000259" key="2">
    <source>
        <dbReference type="Pfam" id="PF21516"/>
    </source>
</evidence>
<dbReference type="PANTHER" id="PTHR46406:SF1">
    <property type="entry name" value="NITRIC OXIDE-ASSOCIATED PROTEIN 1"/>
    <property type="match status" value="1"/>
</dbReference>
<dbReference type="Pfam" id="PF21516">
    <property type="entry name" value="YqeH-like_C"/>
    <property type="match status" value="1"/>
</dbReference>
<dbReference type="OrthoDB" id="1696305at2759"/>
<evidence type="ECO:0000313" key="3">
    <source>
        <dbReference type="EMBL" id="CAC5418847.1"/>
    </source>
</evidence>
<keyword evidence="4" id="KW-1185">Reference proteome</keyword>
<evidence type="ECO:0000259" key="1">
    <source>
        <dbReference type="Pfam" id="PF01926"/>
    </source>
</evidence>
<dbReference type="AlphaFoldDB" id="A0A6J8EEZ5"/>
<dbReference type="InterPro" id="IPR006073">
    <property type="entry name" value="GTP-bd"/>
</dbReference>
<dbReference type="InterPro" id="IPR027417">
    <property type="entry name" value="P-loop_NTPase"/>
</dbReference>
<feature type="domain" description="NOA1/YqeH-like C-terminal" evidence="2">
    <location>
        <begin position="545"/>
        <end position="645"/>
    </location>
</feature>
<reference evidence="3 4" key="1">
    <citation type="submission" date="2020-06" db="EMBL/GenBank/DDBJ databases">
        <authorList>
            <person name="Li R."/>
            <person name="Bekaert M."/>
        </authorList>
    </citation>
    <scope>NUCLEOTIDE SEQUENCE [LARGE SCALE GENOMIC DNA]</scope>
    <source>
        <strain evidence="4">wild</strain>
    </source>
</reference>
<dbReference type="Gene3D" id="3.40.50.300">
    <property type="entry name" value="P-loop containing nucleotide triphosphate hydrolases"/>
    <property type="match status" value="1"/>
</dbReference>